<accession>A0A060N3A7</accession>
<evidence type="ECO:0000256" key="1">
    <source>
        <dbReference type="SAM" id="MobiDB-lite"/>
    </source>
</evidence>
<gene>
    <name evidence="2" type="ORF">CBO05P1_252</name>
</gene>
<dbReference type="AlphaFoldDB" id="A0A060N3A7"/>
<protein>
    <submittedName>
        <fullName evidence="2">Uncharacterized protein</fullName>
    </submittedName>
</protein>
<dbReference type="EMBL" id="BA000058">
    <property type="protein sequence ID" value="BAO04971.1"/>
    <property type="molecule type" value="Genomic_DNA"/>
</dbReference>
<dbReference type="RefSeq" id="WP_030032066.1">
    <property type="nucleotide sequence ID" value="NZ_BA000058.1"/>
</dbReference>
<reference evidence="2" key="1">
    <citation type="submission" date="2013-10" db="EMBL/GenBank/DDBJ databases">
        <title>Draft genome sequence of Clostridium botulinum type B strain Osaka05.</title>
        <authorList>
            <person name="Sakaguchi Y."/>
            <person name="Hosomi K."/>
            <person name="Uchiyama J."/>
            <person name="Ogura Y."/>
            <person name="Sakaguchi M."/>
            <person name="Kohda T."/>
            <person name="Mukamoto M."/>
            <person name="Misawa N."/>
            <person name="Matsuzaki S."/>
            <person name="Hayashi T."/>
            <person name="Kozaki S."/>
        </authorList>
    </citation>
    <scope>NUCLEOTIDE SEQUENCE</scope>
    <source>
        <strain evidence="2">Osaka05</strain>
    </source>
</reference>
<organism evidence="2">
    <name type="scientific">Clostridium botulinum B str. Osaka05</name>
    <dbReference type="NCBI Taxonomy" id="1407017"/>
    <lineage>
        <taxon>Bacteria</taxon>
        <taxon>Bacillati</taxon>
        <taxon>Bacillota</taxon>
        <taxon>Clostridia</taxon>
        <taxon>Eubacteriales</taxon>
        <taxon>Clostridiaceae</taxon>
        <taxon>Clostridium</taxon>
    </lineage>
</organism>
<dbReference type="Proteomes" id="UP000054164">
    <property type="component" value="Unassembled WGS sequence"/>
</dbReference>
<evidence type="ECO:0000313" key="2">
    <source>
        <dbReference type="EMBL" id="BAO04971.1"/>
    </source>
</evidence>
<name>A0A060N3A7_CLOBO</name>
<sequence>MEVKEYKFKYKNNTYKYWNSSNNASLDHDSKWIKECIKEEIDNGEESGGTVSSGFDEVMWELV</sequence>
<dbReference type="HOGENOM" id="CLU_2877821_0_0_9"/>
<proteinExistence type="predicted"/>
<feature type="region of interest" description="Disordered" evidence="1">
    <location>
        <begin position="43"/>
        <end position="63"/>
    </location>
</feature>